<feature type="transmembrane region" description="Helical" evidence="9">
    <location>
        <begin position="181"/>
        <end position="203"/>
    </location>
</feature>
<dbReference type="PIRSF" id="PIRSF004557">
    <property type="entry name" value="SecY"/>
    <property type="match status" value="1"/>
</dbReference>
<evidence type="ECO:0000256" key="10">
    <source>
        <dbReference type="RuleBase" id="RU000537"/>
    </source>
</evidence>
<dbReference type="NCBIfam" id="TIGR00967">
    <property type="entry name" value="3a0501s007"/>
    <property type="match status" value="1"/>
</dbReference>
<accession>A0ABW8Q7T0</accession>
<feature type="transmembrane region" description="Helical" evidence="9">
    <location>
        <begin position="73"/>
        <end position="97"/>
    </location>
</feature>
<dbReference type="PROSITE" id="PS00755">
    <property type="entry name" value="SECY_1"/>
    <property type="match status" value="1"/>
</dbReference>
<comment type="subcellular location">
    <subcellularLocation>
        <location evidence="9">Cell membrane</location>
        <topology evidence="9">Multi-pass membrane protein</topology>
    </subcellularLocation>
    <subcellularLocation>
        <location evidence="1 11">Membrane</location>
        <topology evidence="1 11">Multi-pass membrane protein</topology>
    </subcellularLocation>
</comment>
<evidence type="ECO:0000256" key="11">
    <source>
        <dbReference type="RuleBase" id="RU003484"/>
    </source>
</evidence>
<keyword evidence="5 9" id="KW-0653">Protein transport</keyword>
<comment type="caution">
    <text evidence="13">The sequence shown here is derived from an EMBL/GenBank/DDBJ whole genome shotgun (WGS) entry which is preliminary data.</text>
</comment>
<evidence type="ECO:0000256" key="1">
    <source>
        <dbReference type="ARBA" id="ARBA00004141"/>
    </source>
</evidence>
<organism evidence="13 14">
    <name type="scientific">Neisseria oralis</name>
    <dbReference type="NCBI Taxonomy" id="1107316"/>
    <lineage>
        <taxon>Bacteria</taxon>
        <taxon>Pseudomonadati</taxon>
        <taxon>Pseudomonadota</taxon>
        <taxon>Betaproteobacteria</taxon>
        <taxon>Neisseriales</taxon>
        <taxon>Neisseriaceae</taxon>
        <taxon>Neisseria</taxon>
    </lineage>
</organism>
<keyword evidence="7 9" id="KW-0811">Translocation</keyword>
<dbReference type="InterPro" id="IPR002208">
    <property type="entry name" value="SecY/SEC61-alpha"/>
</dbReference>
<evidence type="ECO:0000256" key="4">
    <source>
        <dbReference type="ARBA" id="ARBA00022692"/>
    </source>
</evidence>
<feature type="transmembrane region" description="Helical" evidence="9">
    <location>
        <begin position="150"/>
        <end position="169"/>
    </location>
</feature>
<dbReference type="SUPFAM" id="SSF103491">
    <property type="entry name" value="Preprotein translocase SecY subunit"/>
    <property type="match status" value="1"/>
</dbReference>
<name>A0ABW8Q7T0_9NEIS</name>
<dbReference type="InterPro" id="IPR026593">
    <property type="entry name" value="SecY"/>
</dbReference>
<dbReference type="InterPro" id="IPR023201">
    <property type="entry name" value="SecY_dom_sf"/>
</dbReference>
<evidence type="ECO:0000256" key="3">
    <source>
        <dbReference type="ARBA" id="ARBA00022448"/>
    </source>
</evidence>
<feature type="transmembrane region" description="Helical" evidence="9">
    <location>
        <begin position="391"/>
        <end position="410"/>
    </location>
</feature>
<sequence length="438" mass="47789">MANQQSSSSGLFKSIDLKKRLLFLLGALIVFRIGAHIPVPGVDAVALAKLYESAGSGILGMLNMFSGGSLERFSIFAIGIMPYISASIIVQLASEILPSLKSLKKEGEAGRKVITKYTRYGTVLLAILQSLGVATFVFQQGVVVAASLEFHISTVVCLVTGTMFLMWLGEQITERGIGNGISLIITAGIAAGIPAAIVQLVTLTNQGSMSIFTAISIIFGALLLIYIVVYFESAQRKIPIHYAKRQFGNNVIQGQNTHMPFKLNMAGVIPPIFASSIILFPSTLLSWFGSNNTDNLLHRIAGLLQHGQPLYVCLFAATIIFFCYFYTALVFSPKEMAENLKKSGAFVPGIRPGGHTSRYLEGVVLRLTLFGALYITVICLIPEFLTTTFNIPFYLGGTSLLILVVVTMDFNTQINSYRMSQQYESLMKRTDMKSLSRK</sequence>
<dbReference type="Proteomes" id="UP001621964">
    <property type="component" value="Unassembled WGS sequence"/>
</dbReference>
<dbReference type="Gene3D" id="1.10.3370.10">
    <property type="entry name" value="SecY subunit domain"/>
    <property type="match status" value="1"/>
</dbReference>
<evidence type="ECO:0000256" key="2">
    <source>
        <dbReference type="ARBA" id="ARBA00005751"/>
    </source>
</evidence>
<feature type="transmembrane region" description="Helical" evidence="9">
    <location>
        <begin position="21"/>
        <end position="39"/>
    </location>
</feature>
<keyword evidence="8 9" id="KW-0472">Membrane</keyword>
<feature type="transmembrane region" description="Helical" evidence="9">
    <location>
        <begin position="117"/>
        <end position="138"/>
    </location>
</feature>
<evidence type="ECO:0000256" key="7">
    <source>
        <dbReference type="ARBA" id="ARBA00023010"/>
    </source>
</evidence>
<evidence type="ECO:0000256" key="5">
    <source>
        <dbReference type="ARBA" id="ARBA00022927"/>
    </source>
</evidence>
<feature type="transmembrane region" description="Helical" evidence="9">
    <location>
        <begin position="363"/>
        <end position="385"/>
    </location>
</feature>
<keyword evidence="4 9" id="KW-0812">Transmembrane</keyword>
<dbReference type="PRINTS" id="PR00303">
    <property type="entry name" value="SECYTRNLCASE"/>
</dbReference>
<dbReference type="PROSITE" id="PS00756">
    <property type="entry name" value="SECY_2"/>
    <property type="match status" value="1"/>
</dbReference>
<feature type="transmembrane region" description="Helical" evidence="9">
    <location>
        <begin position="268"/>
        <end position="289"/>
    </location>
</feature>
<dbReference type="PANTHER" id="PTHR10906">
    <property type="entry name" value="SECY/SEC61-ALPHA FAMILY MEMBER"/>
    <property type="match status" value="1"/>
</dbReference>
<feature type="transmembrane region" description="Helical" evidence="9">
    <location>
        <begin position="309"/>
        <end position="331"/>
    </location>
</feature>
<keyword evidence="6 9" id="KW-1133">Transmembrane helix</keyword>
<comment type="similarity">
    <text evidence="2 9 12">Belongs to the SecY/SEC61-alpha family.</text>
</comment>
<protein>
    <recommendedName>
        <fullName evidence="9 10">Protein translocase subunit SecY</fullName>
    </recommendedName>
</protein>
<feature type="transmembrane region" description="Helical" evidence="9">
    <location>
        <begin position="209"/>
        <end position="231"/>
    </location>
</feature>
<comment type="subunit">
    <text evidence="9">Component of the Sec protein translocase complex. Heterotrimer consisting of SecY, SecE and SecG subunits. The heterotrimers can form oligomers, although 1 heterotrimer is thought to be able to translocate proteins. Interacts with the ribosome. Interacts with SecDF, and other proteins may be involved. Interacts with SecA.</text>
</comment>
<dbReference type="EMBL" id="JBJGEB010000015">
    <property type="protein sequence ID" value="MFK7643022.1"/>
    <property type="molecule type" value="Genomic_DNA"/>
</dbReference>
<dbReference type="Pfam" id="PF00344">
    <property type="entry name" value="SecY"/>
    <property type="match status" value="1"/>
</dbReference>
<evidence type="ECO:0000313" key="13">
    <source>
        <dbReference type="EMBL" id="MFK7643022.1"/>
    </source>
</evidence>
<comment type="function">
    <text evidence="9 10">The central subunit of the protein translocation channel SecYEG. Consists of two halves formed by TMs 1-5 and 6-10. These two domains form a lateral gate at the front which open onto the bilayer between TMs 2 and 7, and are clamped together by SecE at the back. The channel is closed by both a pore ring composed of hydrophobic SecY resides and a short helix (helix 2A) on the extracellular side of the membrane which forms a plug. The plug probably moves laterally to allow the channel to open. The ring and the pore may move independently.</text>
</comment>
<dbReference type="HAMAP" id="MF_01465">
    <property type="entry name" value="SecY"/>
    <property type="match status" value="1"/>
</dbReference>
<evidence type="ECO:0000256" key="12">
    <source>
        <dbReference type="RuleBase" id="RU004349"/>
    </source>
</evidence>
<keyword evidence="3 9" id="KW-0813">Transport</keyword>
<evidence type="ECO:0000256" key="9">
    <source>
        <dbReference type="HAMAP-Rule" id="MF_01465"/>
    </source>
</evidence>
<dbReference type="RefSeq" id="WP_377079965.1">
    <property type="nucleotide sequence ID" value="NZ_JBJGEB010000015.1"/>
</dbReference>
<keyword evidence="14" id="KW-1185">Reference proteome</keyword>
<keyword evidence="9" id="KW-1003">Cell membrane</keyword>
<dbReference type="InterPro" id="IPR030659">
    <property type="entry name" value="SecY_CS"/>
</dbReference>
<evidence type="ECO:0000256" key="8">
    <source>
        <dbReference type="ARBA" id="ARBA00023136"/>
    </source>
</evidence>
<gene>
    <name evidence="9 13" type="primary">secY</name>
    <name evidence="13" type="ORF">ACI43T_11100</name>
</gene>
<evidence type="ECO:0000313" key="14">
    <source>
        <dbReference type="Proteomes" id="UP001621964"/>
    </source>
</evidence>
<proteinExistence type="inferred from homology"/>
<evidence type="ECO:0000256" key="6">
    <source>
        <dbReference type="ARBA" id="ARBA00022989"/>
    </source>
</evidence>
<reference evidence="13 14" key="1">
    <citation type="submission" date="2024-11" db="EMBL/GenBank/DDBJ databases">
        <authorList>
            <person name="Mikucki A.G."/>
            <person name="Kahler C.M."/>
        </authorList>
    </citation>
    <scope>NUCLEOTIDE SEQUENCE [LARGE SCALE GENOMIC DNA]</scope>
    <source>
        <strain evidence="13 14">EXNM717</strain>
    </source>
</reference>